<reference evidence="5" key="1">
    <citation type="journal article" date="2013" name="Genome Announc.">
        <title>Complete Chromosome Sequence of Carnobacterium maltaromaticum LMA 28.</title>
        <authorList>
            <person name="Cailliez-Grimal C."/>
            <person name="Chaillou S."/>
            <person name="Anba-Mondoloni J."/>
            <person name="Loux V."/>
            <person name="Afzal M.I."/>
            <person name="Rahman A."/>
            <person name="Kergourlay G."/>
            <person name="Champomier-Verges M.C."/>
            <person name="Zagorec M."/>
            <person name="Dalgaard P."/>
            <person name="Leisner J.J."/>
            <person name="Prevost H."/>
            <person name="Revol-Junelles A.M."/>
            <person name="Borges F."/>
        </authorList>
    </citation>
    <scope>NUCLEOTIDE SEQUENCE</scope>
    <source>
        <strain evidence="5">LMA28</strain>
    </source>
</reference>
<keyword evidence="2" id="KW-0472">Membrane</keyword>
<dbReference type="EMBL" id="HE999757">
    <property type="protein sequence ID" value="CCO12471.2"/>
    <property type="molecule type" value="Genomic_DNA"/>
</dbReference>
<keyword evidence="5" id="KW-1185">Reference proteome</keyword>
<feature type="signal peptide" evidence="3">
    <location>
        <begin position="1"/>
        <end position="27"/>
    </location>
</feature>
<gene>
    <name evidence="4" type="ORF">BN424_3050</name>
</gene>
<feature type="compositionally biased region" description="Polar residues" evidence="1">
    <location>
        <begin position="57"/>
        <end position="76"/>
    </location>
</feature>
<feature type="chain" id="PRO_5003917582" description="LPXTG-motif cell wall anchor domain protein" evidence="3">
    <location>
        <begin position="28"/>
        <end position="117"/>
    </location>
</feature>
<protein>
    <recommendedName>
        <fullName evidence="6">LPXTG-motif cell wall anchor domain protein</fullName>
    </recommendedName>
</protein>
<evidence type="ECO:0008006" key="6">
    <source>
        <dbReference type="Google" id="ProtNLM"/>
    </source>
</evidence>
<dbReference type="AlphaFoldDB" id="K8EV01"/>
<sequence>MNKQKQYLVILVLLLFSTSMQSDYADAANYIDSVNANTEVTISIVEASESEIDGGISDNQENINENTKSSPKFNLPQTGERRTQVWFSILIGSCICLFAKAFQSKFGKKKILGEINQ</sequence>
<evidence type="ECO:0000313" key="5">
    <source>
        <dbReference type="Proteomes" id="UP000000212"/>
    </source>
</evidence>
<feature type="region of interest" description="Disordered" evidence="1">
    <location>
        <begin position="52"/>
        <end position="76"/>
    </location>
</feature>
<keyword evidence="2" id="KW-0812">Transmembrane</keyword>
<dbReference type="STRING" id="1234679.BN424_3050"/>
<keyword evidence="2" id="KW-1133">Transmembrane helix</keyword>
<dbReference type="KEGG" id="cml:BN424_3050"/>
<dbReference type="Proteomes" id="UP000000212">
    <property type="component" value="Chromosome"/>
</dbReference>
<evidence type="ECO:0000256" key="1">
    <source>
        <dbReference type="SAM" id="MobiDB-lite"/>
    </source>
</evidence>
<dbReference type="HOGENOM" id="CLU_2080532_0_0_9"/>
<evidence type="ECO:0000313" key="4">
    <source>
        <dbReference type="EMBL" id="CCO12471.2"/>
    </source>
</evidence>
<dbReference type="RefSeq" id="WP_015077475.1">
    <property type="nucleotide sequence ID" value="NC_019425.2"/>
</dbReference>
<organism evidence="4 5">
    <name type="scientific">Carnobacterium maltaromaticum LMA28</name>
    <dbReference type="NCBI Taxonomy" id="1234679"/>
    <lineage>
        <taxon>Bacteria</taxon>
        <taxon>Bacillati</taxon>
        <taxon>Bacillota</taxon>
        <taxon>Bacilli</taxon>
        <taxon>Lactobacillales</taxon>
        <taxon>Carnobacteriaceae</taxon>
        <taxon>Carnobacterium</taxon>
    </lineage>
</organism>
<keyword evidence="3" id="KW-0732">Signal</keyword>
<feature type="transmembrane region" description="Helical" evidence="2">
    <location>
        <begin position="85"/>
        <end position="102"/>
    </location>
</feature>
<accession>K8EV01</accession>
<name>K8EV01_CARML</name>
<evidence type="ECO:0000256" key="3">
    <source>
        <dbReference type="SAM" id="SignalP"/>
    </source>
</evidence>
<proteinExistence type="predicted"/>
<evidence type="ECO:0000256" key="2">
    <source>
        <dbReference type="SAM" id="Phobius"/>
    </source>
</evidence>